<keyword evidence="6" id="KW-1185">Reference proteome</keyword>
<keyword evidence="4" id="KW-0456">Lyase</keyword>
<evidence type="ECO:0000256" key="4">
    <source>
        <dbReference type="ARBA" id="ARBA00023239"/>
    </source>
</evidence>
<reference evidence="5 6" key="1">
    <citation type="journal article" date="2019" name="Front. Microbiol.">
        <title>Ammonia Oxidation by the Arctic Terrestrial Thaumarchaeote Candidatus Nitrosocosmicus arcticus Is Stimulated by Increasing Temperatures.</title>
        <authorList>
            <person name="Alves R.J.E."/>
            <person name="Kerou M."/>
            <person name="Zappe A."/>
            <person name="Bittner R."/>
            <person name="Abby S.S."/>
            <person name="Schmidt H.A."/>
            <person name="Pfeifer K."/>
            <person name="Schleper C."/>
        </authorList>
    </citation>
    <scope>NUCLEOTIDE SEQUENCE [LARGE SCALE GENOMIC DNA]</scope>
    <source>
        <strain evidence="5 6">Kfb</strain>
    </source>
</reference>
<dbReference type="EC" id="4.2.1.96" evidence="3"/>
<sequence>MSQMINHHPIIDIDWDKVTIELHSWALNNPISDFDLRSAIFIDQLYDFVKDD</sequence>
<comment type="caution">
    <text evidence="5">The sequence shown here is derived from an EMBL/GenBank/DDBJ whole genome shotgun (WGS) entry which is preliminary data.</text>
</comment>
<dbReference type="InterPro" id="IPR001533">
    <property type="entry name" value="Pterin_deHydtase"/>
</dbReference>
<name>A0A557SUB5_9ARCH</name>
<evidence type="ECO:0000256" key="1">
    <source>
        <dbReference type="ARBA" id="ARBA00001554"/>
    </source>
</evidence>
<dbReference type="EMBL" id="VOAH01000009">
    <property type="protein sequence ID" value="TVP40204.1"/>
    <property type="molecule type" value="Genomic_DNA"/>
</dbReference>
<dbReference type="InterPro" id="IPR036428">
    <property type="entry name" value="PCD_sf"/>
</dbReference>
<dbReference type="AlphaFoldDB" id="A0A557SUB5"/>
<proteinExistence type="inferred from homology"/>
<gene>
    <name evidence="5" type="ORF">NARC_90110</name>
</gene>
<dbReference type="GO" id="GO:0006729">
    <property type="term" value="P:tetrahydrobiopterin biosynthetic process"/>
    <property type="evidence" value="ECO:0007669"/>
    <property type="project" value="InterPro"/>
</dbReference>
<comment type="catalytic activity">
    <reaction evidence="1">
        <text>(4aS,6R)-4a-hydroxy-L-erythro-5,6,7,8-tetrahydrobiopterin = (6R)-L-erythro-6,7-dihydrobiopterin + H2O</text>
        <dbReference type="Rhea" id="RHEA:11920"/>
        <dbReference type="ChEBI" id="CHEBI:15377"/>
        <dbReference type="ChEBI" id="CHEBI:15642"/>
        <dbReference type="ChEBI" id="CHEBI:43120"/>
        <dbReference type="EC" id="4.2.1.96"/>
    </reaction>
</comment>
<dbReference type="Pfam" id="PF01329">
    <property type="entry name" value="Pterin_4a"/>
    <property type="match status" value="1"/>
</dbReference>
<dbReference type="Proteomes" id="UP000315289">
    <property type="component" value="Unassembled WGS sequence"/>
</dbReference>
<organism evidence="5 6">
    <name type="scientific">Candidatus Nitrosocosmicus arcticus</name>
    <dbReference type="NCBI Taxonomy" id="2035267"/>
    <lineage>
        <taxon>Archaea</taxon>
        <taxon>Nitrososphaerota</taxon>
        <taxon>Nitrososphaeria</taxon>
        <taxon>Nitrososphaerales</taxon>
        <taxon>Nitrososphaeraceae</taxon>
        <taxon>Candidatus Nitrosocosmicus</taxon>
    </lineage>
</organism>
<dbReference type="Gene3D" id="3.30.1360.20">
    <property type="entry name" value="Transcriptional coactivator/pterin dehydratase"/>
    <property type="match status" value="1"/>
</dbReference>
<accession>A0A557SUB5</accession>
<protein>
    <recommendedName>
        <fullName evidence="3">4a-hydroxytetrahydrobiopterin dehydratase</fullName>
        <ecNumber evidence="3">4.2.1.96</ecNumber>
    </recommendedName>
</protein>
<evidence type="ECO:0000313" key="6">
    <source>
        <dbReference type="Proteomes" id="UP000315289"/>
    </source>
</evidence>
<dbReference type="GO" id="GO:0008124">
    <property type="term" value="F:4-alpha-hydroxytetrahydrobiopterin dehydratase activity"/>
    <property type="evidence" value="ECO:0007669"/>
    <property type="project" value="UniProtKB-EC"/>
</dbReference>
<evidence type="ECO:0000313" key="5">
    <source>
        <dbReference type="EMBL" id="TVP40204.1"/>
    </source>
</evidence>
<evidence type="ECO:0000256" key="2">
    <source>
        <dbReference type="ARBA" id="ARBA00006472"/>
    </source>
</evidence>
<evidence type="ECO:0000256" key="3">
    <source>
        <dbReference type="ARBA" id="ARBA00013252"/>
    </source>
</evidence>
<comment type="similarity">
    <text evidence="2">Belongs to the pterin-4-alpha-carbinolamine dehydratase family.</text>
</comment>
<dbReference type="SUPFAM" id="SSF55248">
    <property type="entry name" value="PCD-like"/>
    <property type="match status" value="1"/>
</dbReference>